<evidence type="ECO:0000256" key="10">
    <source>
        <dbReference type="PIRNR" id="PIRNR015601"/>
    </source>
</evidence>
<dbReference type="InterPro" id="IPR029028">
    <property type="entry name" value="Alpha/beta_knot_MTases"/>
</dbReference>
<name>A0ABW2L1D5_9BACT</name>
<dbReference type="Pfam" id="PF04452">
    <property type="entry name" value="Methyltrans_RNA"/>
    <property type="match status" value="1"/>
</dbReference>
<dbReference type="PANTHER" id="PTHR30027">
    <property type="entry name" value="RIBOSOMAL RNA SMALL SUBUNIT METHYLTRANSFERASE E"/>
    <property type="match status" value="1"/>
</dbReference>
<dbReference type="GO" id="GO:0032259">
    <property type="term" value="P:methylation"/>
    <property type="evidence" value="ECO:0007669"/>
    <property type="project" value="UniProtKB-KW"/>
</dbReference>
<dbReference type="NCBIfam" id="TIGR00046">
    <property type="entry name" value="RsmE family RNA methyltransferase"/>
    <property type="match status" value="1"/>
</dbReference>
<keyword evidence="5 10" id="KW-0489">Methyltransferase</keyword>
<dbReference type="InterPro" id="IPR046887">
    <property type="entry name" value="RsmE_PUA-like"/>
</dbReference>
<dbReference type="InterPro" id="IPR046886">
    <property type="entry name" value="RsmE_MTase_dom"/>
</dbReference>
<dbReference type="Gene3D" id="3.40.1280.10">
    <property type="match status" value="1"/>
</dbReference>
<evidence type="ECO:0000259" key="12">
    <source>
        <dbReference type="Pfam" id="PF20260"/>
    </source>
</evidence>
<reference evidence="14" key="1">
    <citation type="journal article" date="2019" name="Int. J. Syst. Evol. Microbiol.">
        <title>The Global Catalogue of Microorganisms (GCM) 10K type strain sequencing project: providing services to taxonomists for standard genome sequencing and annotation.</title>
        <authorList>
            <consortium name="The Broad Institute Genomics Platform"/>
            <consortium name="The Broad Institute Genome Sequencing Center for Infectious Disease"/>
            <person name="Wu L."/>
            <person name="Ma J."/>
        </authorList>
    </citation>
    <scope>NUCLEOTIDE SEQUENCE [LARGE SCALE GENOMIC DNA]</scope>
    <source>
        <strain evidence="14">CGMCC 4.1467</strain>
    </source>
</reference>
<evidence type="ECO:0000313" key="14">
    <source>
        <dbReference type="Proteomes" id="UP001596472"/>
    </source>
</evidence>
<dbReference type="PANTHER" id="PTHR30027:SF3">
    <property type="entry name" value="16S RRNA (URACIL(1498)-N(3))-METHYLTRANSFERASE"/>
    <property type="match status" value="1"/>
</dbReference>
<evidence type="ECO:0000256" key="8">
    <source>
        <dbReference type="ARBA" id="ARBA00025699"/>
    </source>
</evidence>
<proteinExistence type="inferred from homology"/>
<dbReference type="InterPro" id="IPR015947">
    <property type="entry name" value="PUA-like_sf"/>
</dbReference>
<dbReference type="PIRSF" id="PIRSF015601">
    <property type="entry name" value="MTase_slr0722"/>
    <property type="match status" value="1"/>
</dbReference>
<evidence type="ECO:0000256" key="2">
    <source>
        <dbReference type="ARBA" id="ARBA00005528"/>
    </source>
</evidence>
<evidence type="ECO:0000259" key="11">
    <source>
        <dbReference type="Pfam" id="PF04452"/>
    </source>
</evidence>
<dbReference type="Proteomes" id="UP001596472">
    <property type="component" value="Unassembled WGS sequence"/>
</dbReference>
<dbReference type="RefSeq" id="WP_379708924.1">
    <property type="nucleotide sequence ID" value="NZ_JBHTBS010000001.1"/>
</dbReference>
<comment type="function">
    <text evidence="8 10">Specifically methylates the N3 position of the uracil ring of uridine 1498 (m3U1498) in 16S rRNA. Acts on the fully assembled 30S ribosomal subunit.</text>
</comment>
<evidence type="ECO:0000256" key="1">
    <source>
        <dbReference type="ARBA" id="ARBA00004496"/>
    </source>
</evidence>
<accession>A0ABW2L1D5</accession>
<keyword evidence="3 10" id="KW-0963">Cytoplasm</keyword>
<feature type="domain" description="Ribosomal RNA small subunit methyltransferase E methyltransferase" evidence="11">
    <location>
        <begin position="73"/>
        <end position="231"/>
    </location>
</feature>
<organism evidence="13 14">
    <name type="scientific">Haloferula chungangensis</name>
    <dbReference type="NCBI Taxonomy" id="1048331"/>
    <lineage>
        <taxon>Bacteria</taxon>
        <taxon>Pseudomonadati</taxon>
        <taxon>Verrucomicrobiota</taxon>
        <taxon>Verrucomicrobiia</taxon>
        <taxon>Verrucomicrobiales</taxon>
        <taxon>Verrucomicrobiaceae</taxon>
        <taxon>Haloferula</taxon>
    </lineage>
</organism>
<keyword evidence="14" id="KW-1185">Reference proteome</keyword>
<dbReference type="EC" id="2.1.1.193" evidence="10"/>
<dbReference type="NCBIfam" id="NF008692">
    <property type="entry name" value="PRK11713.1-5"/>
    <property type="match status" value="1"/>
</dbReference>
<protein>
    <recommendedName>
        <fullName evidence="10">Ribosomal RNA small subunit methyltransferase E</fullName>
        <ecNumber evidence="10">2.1.1.193</ecNumber>
    </recommendedName>
</protein>
<feature type="domain" description="Ribosomal RNA small subunit methyltransferase E PUA-like" evidence="12">
    <location>
        <begin position="17"/>
        <end position="59"/>
    </location>
</feature>
<evidence type="ECO:0000256" key="4">
    <source>
        <dbReference type="ARBA" id="ARBA00022552"/>
    </source>
</evidence>
<gene>
    <name evidence="13" type="ORF">ACFQY0_02950</name>
</gene>
<sequence length="236" mass="25147">MPRFFLDPTAWGADAALTGDEAKHCARVMRAQVGDSITVFDGLGRSAVAEILNVSKSHVGLHLGEARHESAPKVRVVLAQAVIKGKAMDWLLQKAVELGVTDIQPLSTRNAVVQAGEGKEEKWQRAVIEACKQCGRSRVPTVLPILELEPFLEKSATSSRLIASLEENARPLKECLSEAGEGGELIFLVGPEGDFSPTEYAAARESGCLPVSLGTAVLRSETAGIYCLSAAAYAFS</sequence>
<evidence type="ECO:0000313" key="13">
    <source>
        <dbReference type="EMBL" id="MFC7336123.1"/>
    </source>
</evidence>
<comment type="caution">
    <text evidence="13">The sequence shown here is derived from an EMBL/GenBank/DDBJ whole genome shotgun (WGS) entry which is preliminary data.</text>
</comment>
<keyword evidence="6 10" id="KW-0808">Transferase</keyword>
<evidence type="ECO:0000256" key="7">
    <source>
        <dbReference type="ARBA" id="ARBA00022691"/>
    </source>
</evidence>
<keyword evidence="7 10" id="KW-0949">S-adenosyl-L-methionine</keyword>
<dbReference type="SUPFAM" id="SSF75217">
    <property type="entry name" value="alpha/beta knot"/>
    <property type="match status" value="1"/>
</dbReference>
<dbReference type="CDD" id="cd18084">
    <property type="entry name" value="RsmE-like"/>
    <property type="match status" value="1"/>
</dbReference>
<keyword evidence="4 10" id="KW-0698">rRNA processing</keyword>
<evidence type="ECO:0000256" key="5">
    <source>
        <dbReference type="ARBA" id="ARBA00022603"/>
    </source>
</evidence>
<evidence type="ECO:0000256" key="6">
    <source>
        <dbReference type="ARBA" id="ARBA00022679"/>
    </source>
</evidence>
<dbReference type="EMBL" id="JBHTBS010000001">
    <property type="protein sequence ID" value="MFC7336123.1"/>
    <property type="molecule type" value="Genomic_DNA"/>
</dbReference>
<evidence type="ECO:0000256" key="9">
    <source>
        <dbReference type="ARBA" id="ARBA00047944"/>
    </source>
</evidence>
<comment type="catalytic activity">
    <reaction evidence="9 10">
        <text>uridine(1498) in 16S rRNA + S-adenosyl-L-methionine = N(3)-methyluridine(1498) in 16S rRNA + S-adenosyl-L-homocysteine + H(+)</text>
        <dbReference type="Rhea" id="RHEA:42920"/>
        <dbReference type="Rhea" id="RHEA-COMP:10283"/>
        <dbReference type="Rhea" id="RHEA-COMP:10284"/>
        <dbReference type="ChEBI" id="CHEBI:15378"/>
        <dbReference type="ChEBI" id="CHEBI:57856"/>
        <dbReference type="ChEBI" id="CHEBI:59789"/>
        <dbReference type="ChEBI" id="CHEBI:65315"/>
        <dbReference type="ChEBI" id="CHEBI:74502"/>
        <dbReference type="EC" id="2.1.1.193"/>
    </reaction>
</comment>
<comment type="subcellular location">
    <subcellularLocation>
        <location evidence="1 10">Cytoplasm</location>
    </subcellularLocation>
</comment>
<comment type="similarity">
    <text evidence="2 10">Belongs to the RNA methyltransferase RsmE family.</text>
</comment>
<dbReference type="SUPFAM" id="SSF88697">
    <property type="entry name" value="PUA domain-like"/>
    <property type="match status" value="1"/>
</dbReference>
<evidence type="ECO:0000256" key="3">
    <source>
        <dbReference type="ARBA" id="ARBA00022490"/>
    </source>
</evidence>
<dbReference type="Pfam" id="PF20260">
    <property type="entry name" value="PUA_4"/>
    <property type="match status" value="1"/>
</dbReference>
<dbReference type="InterPro" id="IPR006700">
    <property type="entry name" value="RsmE"/>
</dbReference>
<dbReference type="InterPro" id="IPR029026">
    <property type="entry name" value="tRNA_m1G_MTases_N"/>
</dbReference>
<dbReference type="GO" id="GO:0008168">
    <property type="term" value="F:methyltransferase activity"/>
    <property type="evidence" value="ECO:0007669"/>
    <property type="project" value="UniProtKB-KW"/>
</dbReference>